<dbReference type="InterPro" id="IPR014227">
    <property type="entry name" value="YtvI-like"/>
</dbReference>
<comment type="similarity">
    <text evidence="2">Belongs to the autoinducer-2 exporter (AI-2E) (TC 2.A.86) family.</text>
</comment>
<feature type="transmembrane region" description="Helical" evidence="6">
    <location>
        <begin position="234"/>
        <end position="263"/>
    </location>
</feature>
<evidence type="ECO:0000256" key="2">
    <source>
        <dbReference type="ARBA" id="ARBA00009773"/>
    </source>
</evidence>
<gene>
    <name evidence="7" type="ORF">SAMN06264849_101125</name>
</gene>
<protein>
    <submittedName>
        <fullName evidence="7">Sporulation integral membrane protein YtvI</fullName>
    </submittedName>
</protein>
<evidence type="ECO:0000256" key="6">
    <source>
        <dbReference type="SAM" id="Phobius"/>
    </source>
</evidence>
<evidence type="ECO:0000313" key="8">
    <source>
        <dbReference type="Proteomes" id="UP000315636"/>
    </source>
</evidence>
<dbReference type="PANTHER" id="PTHR21716">
    <property type="entry name" value="TRANSMEMBRANE PROTEIN"/>
    <property type="match status" value="1"/>
</dbReference>
<evidence type="ECO:0000256" key="5">
    <source>
        <dbReference type="ARBA" id="ARBA00023136"/>
    </source>
</evidence>
<evidence type="ECO:0000256" key="1">
    <source>
        <dbReference type="ARBA" id="ARBA00004141"/>
    </source>
</evidence>
<comment type="subcellular location">
    <subcellularLocation>
        <location evidence="1">Membrane</location>
        <topology evidence="1">Multi-pass membrane protein</topology>
    </subcellularLocation>
</comment>
<reference evidence="7 8" key="1">
    <citation type="submission" date="2017-05" db="EMBL/GenBank/DDBJ databases">
        <authorList>
            <person name="Varghese N."/>
            <person name="Submissions S."/>
        </authorList>
    </citation>
    <scope>NUCLEOTIDE SEQUENCE [LARGE SCALE GENOMIC DNA]</scope>
    <source>
        <strain evidence="7 8">DSM 45474</strain>
    </source>
</reference>
<organism evidence="7 8">
    <name type="scientific">Melghirimyces algeriensis</name>
    <dbReference type="NCBI Taxonomy" id="910412"/>
    <lineage>
        <taxon>Bacteria</taxon>
        <taxon>Bacillati</taxon>
        <taxon>Bacillota</taxon>
        <taxon>Bacilli</taxon>
        <taxon>Bacillales</taxon>
        <taxon>Thermoactinomycetaceae</taxon>
        <taxon>Melghirimyces</taxon>
    </lineage>
</organism>
<feature type="transmembrane region" description="Helical" evidence="6">
    <location>
        <begin position="325"/>
        <end position="345"/>
    </location>
</feature>
<keyword evidence="5 6" id="KW-0472">Membrane</keyword>
<dbReference type="RefSeq" id="WP_185955947.1">
    <property type="nucleotide sequence ID" value="NZ_FXTI01000001.1"/>
</dbReference>
<dbReference type="NCBIfam" id="TIGR02872">
    <property type="entry name" value="spore_ytvI"/>
    <property type="match status" value="1"/>
</dbReference>
<evidence type="ECO:0000256" key="4">
    <source>
        <dbReference type="ARBA" id="ARBA00022989"/>
    </source>
</evidence>
<proteinExistence type="inferred from homology"/>
<dbReference type="AlphaFoldDB" id="A0A521AG91"/>
<feature type="transmembrane region" description="Helical" evidence="6">
    <location>
        <begin position="351"/>
        <end position="370"/>
    </location>
</feature>
<keyword evidence="3 6" id="KW-0812">Transmembrane</keyword>
<evidence type="ECO:0000313" key="7">
    <source>
        <dbReference type="EMBL" id="SMO33803.1"/>
    </source>
</evidence>
<dbReference type="InterPro" id="IPR002549">
    <property type="entry name" value="AI-2E-like"/>
</dbReference>
<keyword evidence="4 6" id="KW-1133">Transmembrane helix</keyword>
<accession>A0A521AG91</accession>
<evidence type="ECO:0000256" key="3">
    <source>
        <dbReference type="ARBA" id="ARBA00022692"/>
    </source>
</evidence>
<dbReference type="GO" id="GO:0016020">
    <property type="term" value="C:membrane"/>
    <property type="evidence" value="ECO:0007669"/>
    <property type="project" value="UniProtKB-SubCell"/>
</dbReference>
<feature type="transmembrane region" description="Helical" evidence="6">
    <location>
        <begin position="175"/>
        <end position="194"/>
    </location>
</feature>
<name>A0A521AG91_9BACL</name>
<keyword evidence="8" id="KW-1185">Reference proteome</keyword>
<dbReference type="EMBL" id="FXTI01000001">
    <property type="protein sequence ID" value="SMO33803.1"/>
    <property type="molecule type" value="Genomic_DNA"/>
</dbReference>
<dbReference type="Pfam" id="PF01594">
    <property type="entry name" value="AI-2E_transport"/>
    <property type="match status" value="1"/>
</dbReference>
<feature type="transmembrane region" description="Helical" evidence="6">
    <location>
        <begin position="283"/>
        <end position="304"/>
    </location>
</feature>
<dbReference type="PANTHER" id="PTHR21716:SF68">
    <property type="entry name" value="TRANSPORT PROTEIN YTVI-RELATED"/>
    <property type="match status" value="1"/>
</dbReference>
<dbReference type="Proteomes" id="UP000315636">
    <property type="component" value="Unassembled WGS sequence"/>
</dbReference>
<dbReference type="GO" id="GO:0055085">
    <property type="term" value="P:transmembrane transport"/>
    <property type="evidence" value="ECO:0007669"/>
    <property type="project" value="TreeGrafter"/>
</dbReference>
<feature type="transmembrane region" description="Helical" evidence="6">
    <location>
        <begin position="63"/>
        <end position="85"/>
    </location>
</feature>
<sequence>MNREAVIGISLRATLVTVLIVVTYFLITLTFPLIYPFLIGWIIAMMAEPLVRWLELRARFPRWAGVSLTLIVLVGTLLSLIIFLVSRMVIELTELAELLPNFLNQLNQYLLNTFVHENNELTRMIHTIQEYMQKNPEQSSEIITSIRDNLGVITNRGTQIITNILTGIGVFLGNLPYYATVLIFIILASFFIGMDWPRLKRKTLPIIPDRIHKTYMLVIQDLRKALFGFIRAQLTLVFITGMIVWIGLTIAGVEYALTLALIIGGVDLLPYLGVGVVMVPWSGYLFLSGNIPFGLGIAILYVVIVTVRQFIEPKLVATNIGLDPLFTLVALFVGLKLIGVFGLILGPVAGIILMALHRAGVFVDLWSFIINGSVKERS</sequence>